<gene>
    <name evidence="12" type="ORF">A3C95_00945</name>
</gene>
<evidence type="ECO:0000256" key="6">
    <source>
        <dbReference type="ARBA" id="ARBA00023002"/>
    </source>
</evidence>
<evidence type="ECO:0000256" key="7">
    <source>
        <dbReference type="ARBA" id="ARBA00023136"/>
    </source>
</evidence>
<dbReference type="STRING" id="1798499.A3C95_00945"/>
<dbReference type="AlphaFoldDB" id="A0A1F6E1Y4"/>
<dbReference type="GO" id="GO:0016020">
    <property type="term" value="C:membrane"/>
    <property type="evidence" value="ECO:0007669"/>
    <property type="project" value="UniProtKB-SubCell"/>
</dbReference>
<dbReference type="GO" id="GO:0048038">
    <property type="term" value="F:quinone binding"/>
    <property type="evidence" value="ECO:0007669"/>
    <property type="project" value="UniProtKB-KW"/>
</dbReference>
<comment type="caution">
    <text evidence="12">The sequence shown here is derived from an EMBL/GenBank/DDBJ whole genome shotgun (WGS) entry which is preliminary data.</text>
</comment>
<evidence type="ECO:0000256" key="2">
    <source>
        <dbReference type="ARBA" id="ARBA00006214"/>
    </source>
</evidence>
<evidence type="ECO:0000259" key="11">
    <source>
        <dbReference type="SMART" id="SM00756"/>
    </source>
</evidence>
<evidence type="ECO:0000256" key="4">
    <source>
        <dbReference type="ARBA" id="ARBA00022719"/>
    </source>
</evidence>
<evidence type="ECO:0000256" key="3">
    <source>
        <dbReference type="ARBA" id="ARBA00022692"/>
    </source>
</evidence>
<keyword evidence="7 10" id="KW-0472">Membrane</keyword>
<dbReference type="Proteomes" id="UP000177107">
    <property type="component" value="Unassembled WGS sequence"/>
</dbReference>
<keyword evidence="6" id="KW-0560">Oxidoreductase</keyword>
<dbReference type="Pfam" id="PF07884">
    <property type="entry name" value="VKOR"/>
    <property type="match status" value="1"/>
</dbReference>
<dbReference type="InterPro" id="IPR012932">
    <property type="entry name" value="VKOR"/>
</dbReference>
<keyword evidence="4" id="KW-0874">Quinone</keyword>
<evidence type="ECO:0000256" key="9">
    <source>
        <dbReference type="ARBA" id="ARBA00023284"/>
    </source>
</evidence>
<evidence type="ECO:0000313" key="12">
    <source>
        <dbReference type="EMBL" id="OGG67673.1"/>
    </source>
</evidence>
<reference evidence="12 13" key="1">
    <citation type="journal article" date="2016" name="Nat. Commun.">
        <title>Thousands of microbial genomes shed light on interconnected biogeochemical processes in an aquifer system.</title>
        <authorList>
            <person name="Anantharaman K."/>
            <person name="Brown C.T."/>
            <person name="Hug L.A."/>
            <person name="Sharon I."/>
            <person name="Castelle C.J."/>
            <person name="Probst A.J."/>
            <person name="Thomas B.C."/>
            <person name="Singh A."/>
            <person name="Wilkins M.J."/>
            <person name="Karaoz U."/>
            <person name="Brodie E.L."/>
            <person name="Williams K.H."/>
            <person name="Hubbard S.S."/>
            <person name="Banfield J.F."/>
        </authorList>
    </citation>
    <scope>NUCLEOTIDE SEQUENCE [LARGE SCALE GENOMIC DNA]</scope>
</reference>
<dbReference type="InterPro" id="IPR038354">
    <property type="entry name" value="VKOR_sf"/>
</dbReference>
<dbReference type="SMART" id="SM00756">
    <property type="entry name" value="VKc"/>
    <property type="match status" value="1"/>
</dbReference>
<dbReference type="EMBL" id="MFLM01000029">
    <property type="protein sequence ID" value="OGG67673.1"/>
    <property type="molecule type" value="Genomic_DNA"/>
</dbReference>
<dbReference type="InterPro" id="IPR044698">
    <property type="entry name" value="VKOR/LTO1"/>
</dbReference>
<feature type="domain" description="Vitamin K epoxide reductase" evidence="11">
    <location>
        <begin position="2"/>
        <end position="136"/>
    </location>
</feature>
<feature type="transmembrane region" description="Helical" evidence="10">
    <location>
        <begin position="111"/>
        <end position="135"/>
    </location>
</feature>
<feature type="transmembrane region" description="Helical" evidence="10">
    <location>
        <begin position="55"/>
        <end position="76"/>
    </location>
</feature>
<evidence type="ECO:0000256" key="1">
    <source>
        <dbReference type="ARBA" id="ARBA00004141"/>
    </source>
</evidence>
<keyword evidence="8" id="KW-1015">Disulfide bond</keyword>
<dbReference type="CDD" id="cd12916">
    <property type="entry name" value="VKOR_1"/>
    <property type="match status" value="1"/>
</dbReference>
<sequence>MKITAVALILLLAFFGLADSAYLAEHIRTGTPLICDFQGFSDCNTVAESPYSRVLGVPLADFGVAFYGLLFILAALELAYPMRYVRRAIQGLAAAGLIASAYFMFLQFSVINAVCIYCTVSAVISLLIFVLAYFIEPFAPHRRAIEIPPWPGRPPRTSTRLVLPPPLT</sequence>
<protein>
    <recommendedName>
        <fullName evidence="11">Vitamin K epoxide reductase domain-containing protein</fullName>
    </recommendedName>
</protein>
<evidence type="ECO:0000256" key="10">
    <source>
        <dbReference type="SAM" id="Phobius"/>
    </source>
</evidence>
<feature type="transmembrane region" description="Helical" evidence="10">
    <location>
        <begin position="88"/>
        <end position="105"/>
    </location>
</feature>
<keyword evidence="9" id="KW-0676">Redox-active center</keyword>
<comment type="subcellular location">
    <subcellularLocation>
        <location evidence="1">Membrane</location>
        <topology evidence="1">Multi-pass membrane protein</topology>
    </subcellularLocation>
</comment>
<comment type="similarity">
    <text evidence="2">Belongs to the VKOR family.</text>
</comment>
<dbReference type="PANTHER" id="PTHR34573:SF1">
    <property type="entry name" value="VITAMIN K EPOXIDE REDUCTASE DOMAIN-CONTAINING PROTEIN"/>
    <property type="match status" value="1"/>
</dbReference>
<proteinExistence type="inferred from homology"/>
<dbReference type="PANTHER" id="PTHR34573">
    <property type="entry name" value="VKC DOMAIN-CONTAINING PROTEIN"/>
    <property type="match status" value="1"/>
</dbReference>
<dbReference type="Gene3D" id="1.20.1440.130">
    <property type="entry name" value="VKOR domain"/>
    <property type="match status" value="1"/>
</dbReference>
<keyword evidence="3 10" id="KW-0812">Transmembrane</keyword>
<evidence type="ECO:0000256" key="5">
    <source>
        <dbReference type="ARBA" id="ARBA00022989"/>
    </source>
</evidence>
<organism evidence="12 13">
    <name type="scientific">Candidatus Kaiserbacteria bacterium RIFCSPHIGHO2_02_FULL_56_30</name>
    <dbReference type="NCBI Taxonomy" id="1798499"/>
    <lineage>
        <taxon>Bacteria</taxon>
        <taxon>Candidatus Kaiseribacteriota</taxon>
    </lineage>
</organism>
<evidence type="ECO:0000313" key="13">
    <source>
        <dbReference type="Proteomes" id="UP000177107"/>
    </source>
</evidence>
<dbReference type="GO" id="GO:0016491">
    <property type="term" value="F:oxidoreductase activity"/>
    <property type="evidence" value="ECO:0007669"/>
    <property type="project" value="UniProtKB-KW"/>
</dbReference>
<accession>A0A1F6E1Y4</accession>
<name>A0A1F6E1Y4_9BACT</name>
<evidence type="ECO:0000256" key="8">
    <source>
        <dbReference type="ARBA" id="ARBA00023157"/>
    </source>
</evidence>
<keyword evidence="5 10" id="KW-1133">Transmembrane helix</keyword>